<evidence type="ECO:0000313" key="3">
    <source>
        <dbReference type="Proteomes" id="UP000244173"/>
    </source>
</evidence>
<dbReference type="Pfam" id="PF09704">
    <property type="entry name" value="Cas_Cas5d"/>
    <property type="match status" value="1"/>
</dbReference>
<dbReference type="NCBIfam" id="TIGR01868">
    <property type="entry name" value="casD_Cas5e"/>
    <property type="match status" value="1"/>
</dbReference>
<dbReference type="CDD" id="cd09756">
    <property type="entry name" value="Cas5_I-E"/>
    <property type="match status" value="1"/>
</dbReference>
<dbReference type="InterPro" id="IPR021124">
    <property type="entry name" value="CRISPR-assoc_prot_Cas5"/>
</dbReference>
<dbReference type="EMBL" id="CP028519">
    <property type="protein sequence ID" value="AVY94768.1"/>
    <property type="molecule type" value="Genomic_DNA"/>
</dbReference>
<dbReference type="RefSeq" id="WP_107889570.1">
    <property type="nucleotide sequence ID" value="NZ_CP028519.1"/>
</dbReference>
<dbReference type="KEGG" id="maer:DAI18_12495"/>
<dbReference type="GO" id="GO:0003723">
    <property type="term" value="F:RNA binding"/>
    <property type="evidence" value="ECO:0007669"/>
    <property type="project" value="InterPro"/>
</dbReference>
<keyword evidence="1" id="KW-0051">Antiviral defense</keyword>
<dbReference type="Proteomes" id="UP000244173">
    <property type="component" value="Chromosome"/>
</dbReference>
<dbReference type="InterPro" id="IPR013422">
    <property type="entry name" value="CRISPR-assoc_prot_Cas5_N"/>
</dbReference>
<accession>A0A2S0PBK8</accession>
<keyword evidence="3" id="KW-1185">Reference proteome</keyword>
<dbReference type="GO" id="GO:0051607">
    <property type="term" value="P:defense response to virus"/>
    <property type="evidence" value="ECO:0007669"/>
    <property type="project" value="UniProtKB-KW"/>
</dbReference>
<proteinExistence type="predicted"/>
<reference evidence="2 3" key="1">
    <citation type="submission" date="2018-04" db="EMBL/GenBank/DDBJ databases">
        <title>Denitrifier Microvirgula.</title>
        <authorList>
            <person name="Anderson E."/>
            <person name="Jang J."/>
            <person name="Ishii S."/>
        </authorList>
    </citation>
    <scope>NUCLEOTIDE SEQUENCE [LARGE SCALE GENOMIC DNA]</scope>
    <source>
        <strain evidence="2 3">BE2.4</strain>
    </source>
</reference>
<dbReference type="OrthoDB" id="5704083at2"/>
<dbReference type="NCBIfam" id="TIGR02593">
    <property type="entry name" value="CRISPR_cas5"/>
    <property type="match status" value="1"/>
</dbReference>
<protein>
    <submittedName>
        <fullName evidence="2">Type I-E CRISPR-associated protein Cas5/CasD</fullName>
    </submittedName>
</protein>
<dbReference type="InterPro" id="IPR010147">
    <property type="entry name" value="CRISPR-assoc_prot_CasD"/>
</dbReference>
<name>A0A2S0PBK8_9NEIS</name>
<evidence type="ECO:0000313" key="2">
    <source>
        <dbReference type="EMBL" id="AVY94768.1"/>
    </source>
</evidence>
<sequence length="247" mass="27892">MHSYLVLRLYGPMASWGEVAVGEQRPGAPHPSRSALLGLLGAALGIRRDDEAGQQALGAGYRFGIKLLSAGLPLRDYHTVQWPDLPKKFSYATRRQEMRAPDRLNTILTSRDYRCDSLYTVAIEATADAAYDLAALGAAIERPVFVPYLGRKSCPLALPLNPRLESFPSLKAALDSRDDETLIPEDRHHQSACLRPDRLARYYWDARMDSAGMPVTLRQTRHDEPLSRRRWQFDTRQENVYLAEGRQ</sequence>
<gene>
    <name evidence="2" type="primary">cas5e</name>
    <name evidence="2" type="ORF">DAI18_12495</name>
</gene>
<dbReference type="STRING" id="1122240.GCA_000620105_01735"/>
<organism evidence="2 3">
    <name type="scientific">Microvirgula aerodenitrificans</name>
    <dbReference type="NCBI Taxonomy" id="57480"/>
    <lineage>
        <taxon>Bacteria</taxon>
        <taxon>Pseudomonadati</taxon>
        <taxon>Pseudomonadota</taxon>
        <taxon>Betaproteobacteria</taxon>
        <taxon>Neisseriales</taxon>
        <taxon>Aquaspirillaceae</taxon>
        <taxon>Microvirgula</taxon>
    </lineage>
</organism>
<dbReference type="AlphaFoldDB" id="A0A2S0PBK8"/>
<dbReference type="Gene3D" id="3.30.70.2660">
    <property type="match status" value="1"/>
</dbReference>
<evidence type="ECO:0000256" key="1">
    <source>
        <dbReference type="ARBA" id="ARBA00023118"/>
    </source>
</evidence>
<dbReference type="GO" id="GO:0043571">
    <property type="term" value="P:maintenance of CRISPR repeat elements"/>
    <property type="evidence" value="ECO:0007669"/>
    <property type="project" value="InterPro"/>
</dbReference>